<feature type="compositionally biased region" description="Polar residues" evidence="1">
    <location>
        <begin position="437"/>
        <end position="448"/>
    </location>
</feature>
<dbReference type="InterPro" id="IPR021139">
    <property type="entry name" value="NYN"/>
</dbReference>
<dbReference type="PANTHER" id="PTHR35458">
    <property type="entry name" value="SLR0755 PROTEIN"/>
    <property type="match status" value="1"/>
</dbReference>
<evidence type="ECO:0000256" key="1">
    <source>
        <dbReference type="SAM" id="MobiDB-lite"/>
    </source>
</evidence>
<feature type="compositionally biased region" description="Low complexity" evidence="1">
    <location>
        <begin position="79"/>
        <end position="89"/>
    </location>
</feature>
<feature type="compositionally biased region" description="Low complexity" evidence="1">
    <location>
        <begin position="557"/>
        <end position="567"/>
    </location>
</feature>
<feature type="compositionally biased region" description="Pro residues" evidence="1">
    <location>
        <begin position="532"/>
        <end position="556"/>
    </location>
</feature>
<reference evidence="3" key="1">
    <citation type="submission" date="2018-12" db="EMBL/GenBank/DDBJ databases">
        <title>Novel natural products biosynthetic potential of the class Ktedonobacteria.</title>
        <authorList>
            <person name="Zheng Y."/>
            <person name="Saitou A."/>
            <person name="Wang C.M."/>
            <person name="Toyoda A."/>
            <person name="Minakuchi Y."/>
            <person name="Sekiguchi Y."/>
            <person name="Ueda K."/>
            <person name="Takano H."/>
            <person name="Sakai Y."/>
            <person name="Yokota A."/>
            <person name="Yabe S."/>
        </authorList>
    </citation>
    <scope>NUCLEOTIDE SEQUENCE</scope>
    <source>
        <strain evidence="3">A3-2</strain>
    </source>
</reference>
<evidence type="ECO:0000259" key="2">
    <source>
        <dbReference type="Pfam" id="PF01936"/>
    </source>
</evidence>
<organism evidence="3">
    <name type="scientific">Thermogemmatispora argillosa</name>
    <dbReference type="NCBI Taxonomy" id="2045280"/>
    <lineage>
        <taxon>Bacteria</taxon>
        <taxon>Bacillati</taxon>
        <taxon>Chloroflexota</taxon>
        <taxon>Ktedonobacteria</taxon>
        <taxon>Thermogemmatisporales</taxon>
        <taxon>Thermogemmatisporaceae</taxon>
        <taxon>Thermogemmatispora</taxon>
    </lineage>
</organism>
<feature type="domain" description="NYN" evidence="2">
    <location>
        <begin position="680"/>
        <end position="829"/>
    </location>
</feature>
<protein>
    <recommendedName>
        <fullName evidence="2">NYN domain-containing protein</fullName>
    </recommendedName>
</protein>
<dbReference type="GO" id="GO:0004540">
    <property type="term" value="F:RNA nuclease activity"/>
    <property type="evidence" value="ECO:0007669"/>
    <property type="project" value="InterPro"/>
</dbReference>
<sequence>MSVAKEAFASEDAATPASLEPTAPPGAQVPEGTVEGQKQPPARESADAAPGYELPSQAEASSQRIQESVAAYSPVEPLSASSTPSTPSAQEAFATPSEEPASLIEGFLPFSEGNVRPFSEFIEEFRQAEEARQAATLEAVHEALDALSSLRAVGSLNAPAEGEGGPSVDQPASSQPAQAPTTPAIPGRLSFVSGGGSGMAISSPSVSEAPVQSAEPSAEVAREDQGGSELAQPEQVPSSAEEPAEKLQEEPPAAQMPPAAHTPPAPEKPAERPLSPLLRPATRIRLPRYGRLREPFIEERPAPEPEAEKGAEEESQVAAAQAGGEPTAAPPGQGESGSPEATAAAGEEGQTTRPARRYRFDRPATTVNSAMFLVNPSQQSTPPEQQREAEERLAASGSPGPAAQEERRPETEQPKMAATPGERAGEVLPVSPREMLNEQTVEDQQYNNHNKDSRQQQQQQQAKEKEQEQPAAPVASQAQPTANGARPAAQEAQAPAPEDLPPLEYSEIQAATSRRRRRRRSKSAAASAPAPAAEPTPPPIAPPPTPVSPVTVPPVTQPASAPASQPTAPAGLYHIISGTTMNQMNLGNEFGGPFMAPEPSPARGSVAVREAGVRPSRSDVQRNNVVYPNNRGNDPMAQFANTVVQAIQSQTDRIVAELRRTHQSPTNVSVSIPPPPSTERVGVFVDVANLLYSARTLRLTIDFGKLLDFLRGNRRLVRAHAYCPTSPQPGDEQMFLQAVKGLGYRITTKNYKTFSSGAKKADLDLDLCMDVVRLVESRAVDCIVLVSGDSDFMPMLDYCSDHGVRVEVAAFDEAMSATLRQSCDLFINLSVLEEIRA</sequence>
<feature type="region of interest" description="Disordered" evidence="1">
    <location>
        <begin position="1"/>
        <end position="105"/>
    </location>
</feature>
<feature type="compositionally biased region" description="Basic and acidic residues" evidence="1">
    <location>
        <begin position="291"/>
        <end position="312"/>
    </location>
</feature>
<name>A0A455T2R5_9CHLR</name>
<dbReference type="Gene3D" id="3.40.50.1010">
    <property type="entry name" value="5'-nuclease"/>
    <property type="match status" value="1"/>
</dbReference>
<feature type="compositionally biased region" description="Low complexity" evidence="1">
    <location>
        <begin position="469"/>
        <end position="497"/>
    </location>
</feature>
<dbReference type="EMBL" id="AP019377">
    <property type="protein sequence ID" value="BBH94106.1"/>
    <property type="molecule type" value="Genomic_DNA"/>
</dbReference>
<evidence type="ECO:0000313" key="3">
    <source>
        <dbReference type="EMBL" id="BBH94106.1"/>
    </source>
</evidence>
<feature type="compositionally biased region" description="Low complexity" evidence="1">
    <location>
        <begin position="316"/>
        <end position="349"/>
    </location>
</feature>
<dbReference type="InterPro" id="IPR047140">
    <property type="entry name" value="LabA"/>
</dbReference>
<feature type="compositionally biased region" description="Low complexity" evidence="1">
    <location>
        <begin position="170"/>
        <end position="184"/>
    </location>
</feature>
<dbReference type="AlphaFoldDB" id="A0A455T2R5"/>
<accession>A0A455T2R5</accession>
<feature type="compositionally biased region" description="Basic and acidic residues" evidence="1">
    <location>
        <begin position="404"/>
        <end position="413"/>
    </location>
</feature>
<gene>
    <name evidence="3" type="ORF">KTA_23050</name>
</gene>
<dbReference type="CDD" id="cd10911">
    <property type="entry name" value="PIN_LabA"/>
    <property type="match status" value="1"/>
</dbReference>
<feature type="compositionally biased region" description="Polar residues" evidence="1">
    <location>
        <begin position="365"/>
        <end position="383"/>
    </location>
</feature>
<proteinExistence type="predicted"/>
<dbReference type="Pfam" id="PF01936">
    <property type="entry name" value="NYN"/>
    <property type="match status" value="1"/>
</dbReference>
<feature type="region of interest" description="Disordered" evidence="1">
    <location>
        <begin position="155"/>
        <end position="567"/>
    </location>
</feature>
<feature type="compositionally biased region" description="Low complexity" evidence="1">
    <location>
        <begin position="250"/>
        <end position="259"/>
    </location>
</feature>
<dbReference type="PANTHER" id="PTHR35458:SF8">
    <property type="entry name" value="SLR0650 PROTEIN"/>
    <property type="match status" value="1"/>
</dbReference>
<feature type="compositionally biased region" description="Basic residues" evidence="1">
    <location>
        <begin position="513"/>
        <end position="522"/>
    </location>
</feature>